<feature type="active site" evidence="8">
    <location>
        <position position="350"/>
    </location>
</feature>
<dbReference type="GO" id="GO:0008810">
    <property type="term" value="F:cellulase activity"/>
    <property type="evidence" value="ECO:0007669"/>
    <property type="project" value="UniProtKB-EC"/>
</dbReference>
<dbReference type="InterPro" id="IPR018221">
    <property type="entry name" value="Glyco_hydro_9_His_AS"/>
</dbReference>
<keyword evidence="6 8" id="KW-0326">Glycosidase</keyword>
<dbReference type="InterPro" id="IPR012341">
    <property type="entry name" value="6hp_glycosidase-like_sf"/>
</dbReference>
<keyword evidence="4 9" id="KW-0136">Cellulose degradation</keyword>
<evidence type="ECO:0000256" key="6">
    <source>
        <dbReference type="ARBA" id="ARBA00023295"/>
    </source>
</evidence>
<sequence length="389" mass="43741">MESIRSDLNGKQFMKFLRRNSNANNESRRRPLLITYFQEPMNALEIQTRNLSHQHKIIGSSSSNSGGYYDAGDNVKFIGPMSYSMTLLSWAATEYEAGLSSCFQLDHSLPAIRWGTDYILQVHTSPTTFYAQVGDANNDHKCWERPEDMDTPGTEVTAEAAAASITFERIDPTYSAKLLKGSKSLFEFADKHRGSFQGSCPFYCSYSGFQDDLLWAASWLFKATGEDTYLNYVSSNEGWIQKSNEFSWDTNIQGPRWNKKLSKFKSDVDAFVCSVMPGSSAQQIKTTPGGLMFFRESSNLQYVTSNTMLLFSPSKIKDFAKSQVDYILGKNPKKMSYMVGYGSTFPKQVHHRASSIPSIQSHPAKVGCDDGMADGTNYISRRSTRNMFT</sequence>
<name>A0AAV3PXT6_LITER</name>
<evidence type="ECO:0000313" key="12">
    <source>
        <dbReference type="Proteomes" id="UP001454036"/>
    </source>
</evidence>
<protein>
    <recommendedName>
        <fullName evidence="9">Endoglucanase</fullName>
        <ecNumber evidence="9">3.2.1.4</ecNumber>
    </recommendedName>
</protein>
<keyword evidence="3 8" id="KW-0378">Hydrolase</keyword>
<evidence type="ECO:0000256" key="3">
    <source>
        <dbReference type="ARBA" id="ARBA00022801"/>
    </source>
</evidence>
<evidence type="ECO:0000313" key="11">
    <source>
        <dbReference type="EMBL" id="GAA0154782.1"/>
    </source>
</evidence>
<dbReference type="Gene3D" id="1.50.10.10">
    <property type="match status" value="1"/>
</dbReference>
<dbReference type="Proteomes" id="UP001454036">
    <property type="component" value="Unassembled WGS sequence"/>
</dbReference>
<comment type="caution">
    <text evidence="11">The sequence shown here is derived from an EMBL/GenBank/DDBJ whole genome shotgun (WGS) entry which is preliminary data.</text>
</comment>
<dbReference type="InterPro" id="IPR001701">
    <property type="entry name" value="Glyco_hydro_9"/>
</dbReference>
<dbReference type="EC" id="3.2.1.4" evidence="9"/>
<evidence type="ECO:0000256" key="8">
    <source>
        <dbReference type="PROSITE-ProRule" id="PRU10059"/>
    </source>
</evidence>
<dbReference type="Pfam" id="PF00759">
    <property type="entry name" value="Glyco_hydro_9"/>
    <property type="match status" value="1"/>
</dbReference>
<dbReference type="PROSITE" id="PS00592">
    <property type="entry name" value="GH9_2"/>
    <property type="match status" value="1"/>
</dbReference>
<keyword evidence="7 8" id="KW-0624">Polysaccharide degradation</keyword>
<evidence type="ECO:0000259" key="10">
    <source>
        <dbReference type="Pfam" id="PF00759"/>
    </source>
</evidence>
<evidence type="ECO:0000256" key="9">
    <source>
        <dbReference type="RuleBase" id="RU361166"/>
    </source>
</evidence>
<comment type="catalytic activity">
    <reaction evidence="1 9">
        <text>Endohydrolysis of (1-&gt;4)-beta-D-glucosidic linkages in cellulose, lichenin and cereal beta-D-glucans.</text>
        <dbReference type="EC" id="3.2.1.4"/>
    </reaction>
</comment>
<dbReference type="EMBL" id="BAABME010018717">
    <property type="protein sequence ID" value="GAA0154782.1"/>
    <property type="molecule type" value="Genomic_DNA"/>
</dbReference>
<reference evidence="11 12" key="1">
    <citation type="submission" date="2024-01" db="EMBL/GenBank/DDBJ databases">
        <title>The complete chloroplast genome sequence of Lithospermum erythrorhizon: insights into the phylogenetic relationship among Boraginaceae species and the maternal lineages of purple gromwells.</title>
        <authorList>
            <person name="Okada T."/>
            <person name="Watanabe K."/>
        </authorList>
    </citation>
    <scope>NUCLEOTIDE SEQUENCE [LARGE SCALE GENOMIC DNA]</scope>
</reference>
<dbReference type="InterPro" id="IPR008928">
    <property type="entry name" value="6-hairpin_glycosidase_sf"/>
</dbReference>
<dbReference type="PANTHER" id="PTHR22298">
    <property type="entry name" value="ENDO-1,4-BETA-GLUCANASE"/>
    <property type="match status" value="1"/>
</dbReference>
<keyword evidence="12" id="KW-1185">Reference proteome</keyword>
<evidence type="ECO:0000256" key="7">
    <source>
        <dbReference type="ARBA" id="ARBA00023326"/>
    </source>
</evidence>
<feature type="domain" description="Glycoside hydrolase family 9" evidence="10">
    <location>
        <begin position="63"/>
        <end position="361"/>
    </location>
</feature>
<dbReference type="GO" id="GO:0030245">
    <property type="term" value="P:cellulose catabolic process"/>
    <property type="evidence" value="ECO:0007669"/>
    <property type="project" value="UniProtKB-KW"/>
</dbReference>
<proteinExistence type="inferred from homology"/>
<evidence type="ECO:0000256" key="2">
    <source>
        <dbReference type="ARBA" id="ARBA00007072"/>
    </source>
</evidence>
<dbReference type="AlphaFoldDB" id="A0AAV3PXT6"/>
<dbReference type="SUPFAM" id="SSF48208">
    <property type="entry name" value="Six-hairpin glycosidases"/>
    <property type="match status" value="1"/>
</dbReference>
<evidence type="ECO:0000256" key="5">
    <source>
        <dbReference type="ARBA" id="ARBA00023277"/>
    </source>
</evidence>
<evidence type="ECO:0000256" key="1">
    <source>
        <dbReference type="ARBA" id="ARBA00000966"/>
    </source>
</evidence>
<keyword evidence="5 8" id="KW-0119">Carbohydrate metabolism</keyword>
<gene>
    <name evidence="11" type="ORF">LIER_37965</name>
</gene>
<organism evidence="11 12">
    <name type="scientific">Lithospermum erythrorhizon</name>
    <name type="common">Purple gromwell</name>
    <name type="synonym">Lithospermum officinale var. erythrorhizon</name>
    <dbReference type="NCBI Taxonomy" id="34254"/>
    <lineage>
        <taxon>Eukaryota</taxon>
        <taxon>Viridiplantae</taxon>
        <taxon>Streptophyta</taxon>
        <taxon>Embryophyta</taxon>
        <taxon>Tracheophyta</taxon>
        <taxon>Spermatophyta</taxon>
        <taxon>Magnoliopsida</taxon>
        <taxon>eudicotyledons</taxon>
        <taxon>Gunneridae</taxon>
        <taxon>Pentapetalae</taxon>
        <taxon>asterids</taxon>
        <taxon>lamiids</taxon>
        <taxon>Boraginales</taxon>
        <taxon>Boraginaceae</taxon>
        <taxon>Boraginoideae</taxon>
        <taxon>Lithospermeae</taxon>
        <taxon>Lithospermum</taxon>
    </lineage>
</organism>
<accession>A0AAV3PXT6</accession>
<comment type="similarity">
    <text evidence="2 8 9">Belongs to the glycosyl hydrolase 9 (cellulase E) family.</text>
</comment>
<evidence type="ECO:0000256" key="4">
    <source>
        <dbReference type="ARBA" id="ARBA00023001"/>
    </source>
</evidence>